<dbReference type="InterPro" id="IPR036291">
    <property type="entry name" value="NAD(P)-bd_dom_sf"/>
</dbReference>
<dbReference type="SUPFAM" id="SSF52096">
    <property type="entry name" value="ClpP/crotonase"/>
    <property type="match status" value="1"/>
</dbReference>
<keyword evidence="4" id="KW-0276">Fatty acid metabolism</keyword>
<reference evidence="18" key="1">
    <citation type="submission" date="2022-08" db="EMBL/GenBank/DDBJ databases">
        <title>Microvirga terrae sp. nov., isolated from soil.</title>
        <authorList>
            <person name="Kim K.H."/>
            <person name="Seo Y.L."/>
            <person name="Kim J.M."/>
            <person name="Lee J.K."/>
            <person name="Han D.M."/>
            <person name="Jeon C.O."/>
        </authorList>
    </citation>
    <scope>NUCLEOTIDE SEQUENCE</scope>
    <source>
        <strain evidence="18">R24</strain>
    </source>
</reference>
<dbReference type="InterPro" id="IPR001753">
    <property type="entry name" value="Enoyl-CoA_hydra/iso"/>
</dbReference>
<keyword evidence="11" id="KW-0456">Lyase</keyword>
<dbReference type="SUPFAM" id="SSF51735">
    <property type="entry name" value="NAD(P)-binding Rossmann-fold domains"/>
    <property type="match status" value="1"/>
</dbReference>
<dbReference type="Gene3D" id="3.40.50.720">
    <property type="entry name" value="NAD(P)-binding Rossmann-like Domain"/>
    <property type="match status" value="1"/>
</dbReference>
<dbReference type="Gene3D" id="3.90.226.10">
    <property type="entry name" value="2-enoyl-CoA Hydratase, Chain A, domain 1"/>
    <property type="match status" value="1"/>
</dbReference>
<evidence type="ECO:0000256" key="12">
    <source>
        <dbReference type="ARBA" id="ARBA00023268"/>
    </source>
</evidence>
<feature type="domain" description="3-hydroxyacyl-CoA dehydrogenase C-terminal" evidence="16">
    <location>
        <begin position="608"/>
        <end position="670"/>
    </location>
</feature>
<dbReference type="CDD" id="cd06558">
    <property type="entry name" value="crotonase-like"/>
    <property type="match status" value="1"/>
</dbReference>
<comment type="pathway">
    <text evidence="2">Lipid metabolism; fatty acid beta-oxidation.</text>
</comment>
<evidence type="ECO:0000256" key="15">
    <source>
        <dbReference type="SAM" id="MobiDB-lite"/>
    </source>
</evidence>
<dbReference type="Proteomes" id="UP001017257">
    <property type="component" value="Chromosome"/>
</dbReference>
<comment type="catalytic activity">
    <reaction evidence="13">
        <text>a (3S)-3-hydroxyacyl-CoA + NAD(+) = a 3-oxoacyl-CoA + NADH + H(+)</text>
        <dbReference type="Rhea" id="RHEA:22432"/>
        <dbReference type="ChEBI" id="CHEBI:15378"/>
        <dbReference type="ChEBI" id="CHEBI:57318"/>
        <dbReference type="ChEBI" id="CHEBI:57540"/>
        <dbReference type="ChEBI" id="CHEBI:57945"/>
        <dbReference type="ChEBI" id="CHEBI:90726"/>
        <dbReference type="EC" id="1.1.1.35"/>
    </reaction>
</comment>
<proteinExistence type="inferred from homology"/>
<evidence type="ECO:0000313" key="19">
    <source>
        <dbReference type="Proteomes" id="UP001017257"/>
    </source>
</evidence>
<keyword evidence="5" id="KW-0442">Lipid degradation</keyword>
<evidence type="ECO:0000256" key="1">
    <source>
        <dbReference type="ARBA" id="ARBA00004275"/>
    </source>
</evidence>
<evidence type="ECO:0000256" key="10">
    <source>
        <dbReference type="ARBA" id="ARBA00023235"/>
    </source>
</evidence>
<feature type="domain" description="3-hydroxyacyl-CoA dehydrogenase NAD binding" evidence="17">
    <location>
        <begin position="299"/>
        <end position="476"/>
    </location>
</feature>
<keyword evidence="10" id="KW-0413">Isomerase</keyword>
<evidence type="ECO:0000256" key="4">
    <source>
        <dbReference type="ARBA" id="ARBA00022832"/>
    </source>
</evidence>
<name>A0ABY5RTH3_9HYPH</name>
<evidence type="ECO:0000313" key="18">
    <source>
        <dbReference type="EMBL" id="UVF20323.1"/>
    </source>
</evidence>
<evidence type="ECO:0000259" key="16">
    <source>
        <dbReference type="Pfam" id="PF00725"/>
    </source>
</evidence>
<keyword evidence="7" id="KW-0520">NAD</keyword>
<keyword evidence="19" id="KW-1185">Reference proteome</keyword>
<evidence type="ECO:0000256" key="11">
    <source>
        <dbReference type="ARBA" id="ARBA00023239"/>
    </source>
</evidence>
<dbReference type="InterPro" id="IPR018376">
    <property type="entry name" value="Enoyl-CoA_hyd/isom_CS"/>
</dbReference>
<dbReference type="InterPro" id="IPR029045">
    <property type="entry name" value="ClpP/crotonase-like_dom_sf"/>
</dbReference>
<keyword evidence="9" id="KW-0576">Peroxisome</keyword>
<organism evidence="18 19">
    <name type="scientific">Microvirga terrae</name>
    <dbReference type="NCBI Taxonomy" id="2740529"/>
    <lineage>
        <taxon>Bacteria</taxon>
        <taxon>Pseudomonadati</taxon>
        <taxon>Pseudomonadota</taxon>
        <taxon>Alphaproteobacteria</taxon>
        <taxon>Hyphomicrobiales</taxon>
        <taxon>Methylobacteriaceae</taxon>
        <taxon>Microvirga</taxon>
    </lineage>
</organism>
<evidence type="ECO:0000256" key="9">
    <source>
        <dbReference type="ARBA" id="ARBA00023140"/>
    </source>
</evidence>
<dbReference type="SUPFAM" id="SSF48179">
    <property type="entry name" value="6-phosphogluconate dehydrogenase C-terminal domain-like"/>
    <property type="match status" value="2"/>
</dbReference>
<comment type="similarity">
    <text evidence="3">In the N-terminal section; belongs to the enoyl-CoA hydratase/isomerase family.</text>
</comment>
<feature type="domain" description="3-hydroxyacyl-CoA dehydrogenase C-terminal" evidence="16">
    <location>
        <begin position="480"/>
        <end position="573"/>
    </location>
</feature>
<sequence>MTDMASANDAGPVRLVRNAPVAVIEIDNPPVNATSQAVRAGLLAAIREVDRDPQISAAVIACAGRTFVAGADIREFGQPPQEPHLPDVINAIEACSKPVVAAVHGTALGGGCEIALACHARVADPGAGFGLPEVKLGLVPGAGGTQRLPRLVGLEAALDLVTSGRTVKAAEALRLGLIDRLSSGDLRRDAMELARELIDQPLRRTGELNVDAMNAEAASEGGADVRRKARGAEAPGRAAELVLLSASLPLQDGMARERETFLELRASRQSAALRHAFFAEREVTRLPGLDSIEPRPVQKIGIVGAGTMGSGIAIAFADAGFDVKVVETGEQALAAGQARITEVYDKQVASGRITAAARDERLRTIGYAVGISSLSDRDLVIEAVFEDLDVKRVLFRDLDAILPPGTVLATNTSYLDINLIAAATSRPADVVGLHFFSPANVMKLLEIVRTDRTAPDVIATGLSLAKRLRKIPVVCRVCDGFVGNRILSRYRLQAEYLLEEGALPHEVDAALEAFGFPMGPFAVSDLAGLDIAWARRKRLAPTRDPRERYVDIADRLCEAGRFGRKTGAGWYRYTGGKRQVDPFVTELVEEASRRRGLTRRSVPAEEIQSRIRAAIVNEACKILDERIVERPLDVDVVMMHGYGYPAWRGGPLFEADTVGLGPILDTVQERAERDGPGWDPADGLVSRAASGATFYP</sequence>
<evidence type="ECO:0000256" key="7">
    <source>
        <dbReference type="ARBA" id="ARBA00023027"/>
    </source>
</evidence>
<keyword evidence="12" id="KW-0511">Multifunctional enzyme</keyword>
<protein>
    <submittedName>
        <fullName evidence="18">3-hydroxyacyl-CoA dehydrogenase NAD-binding domain-containing protein</fullName>
    </submittedName>
</protein>
<evidence type="ECO:0000259" key="17">
    <source>
        <dbReference type="Pfam" id="PF02737"/>
    </source>
</evidence>
<dbReference type="Pfam" id="PF02737">
    <property type="entry name" value="3HCDH_N"/>
    <property type="match status" value="1"/>
</dbReference>
<dbReference type="Pfam" id="PF00378">
    <property type="entry name" value="ECH_1"/>
    <property type="match status" value="1"/>
</dbReference>
<keyword evidence="8" id="KW-0443">Lipid metabolism</keyword>
<comment type="similarity">
    <text evidence="14">Belongs to the enoyl-CoA hydratase/isomerase family.</text>
</comment>
<evidence type="ECO:0000256" key="3">
    <source>
        <dbReference type="ARBA" id="ARBA00008750"/>
    </source>
</evidence>
<dbReference type="PROSITE" id="PS00166">
    <property type="entry name" value="ENOYL_COA_HYDRATASE"/>
    <property type="match status" value="1"/>
</dbReference>
<dbReference type="InterPro" id="IPR006108">
    <property type="entry name" value="3HC_DH_C"/>
</dbReference>
<dbReference type="EMBL" id="CP102845">
    <property type="protein sequence ID" value="UVF20323.1"/>
    <property type="molecule type" value="Genomic_DNA"/>
</dbReference>
<evidence type="ECO:0000256" key="13">
    <source>
        <dbReference type="ARBA" id="ARBA00049556"/>
    </source>
</evidence>
<evidence type="ECO:0000256" key="14">
    <source>
        <dbReference type="RuleBase" id="RU003707"/>
    </source>
</evidence>
<gene>
    <name evidence="18" type="ORF">HPT29_003995</name>
</gene>
<dbReference type="Pfam" id="PF00725">
    <property type="entry name" value="3HCDH"/>
    <property type="match status" value="2"/>
</dbReference>
<keyword evidence="6" id="KW-0560">Oxidoreductase</keyword>
<evidence type="ECO:0000256" key="6">
    <source>
        <dbReference type="ARBA" id="ARBA00023002"/>
    </source>
</evidence>
<evidence type="ECO:0000256" key="5">
    <source>
        <dbReference type="ARBA" id="ARBA00022963"/>
    </source>
</evidence>
<dbReference type="InterPro" id="IPR008927">
    <property type="entry name" value="6-PGluconate_DH-like_C_sf"/>
</dbReference>
<dbReference type="Gene3D" id="1.10.1040.50">
    <property type="match status" value="1"/>
</dbReference>
<evidence type="ECO:0000256" key="2">
    <source>
        <dbReference type="ARBA" id="ARBA00005005"/>
    </source>
</evidence>
<dbReference type="InterPro" id="IPR006176">
    <property type="entry name" value="3-OHacyl-CoA_DH_NAD-bd"/>
</dbReference>
<feature type="region of interest" description="Disordered" evidence="15">
    <location>
        <begin position="671"/>
        <end position="696"/>
    </location>
</feature>
<dbReference type="PANTHER" id="PTHR23309">
    <property type="entry name" value="3-HYDROXYACYL-COA DEHYROGENASE"/>
    <property type="match status" value="1"/>
</dbReference>
<evidence type="ECO:0000256" key="8">
    <source>
        <dbReference type="ARBA" id="ARBA00023098"/>
    </source>
</evidence>
<accession>A0ABY5RTH3</accession>
<comment type="subcellular location">
    <subcellularLocation>
        <location evidence="1">Peroxisome</location>
    </subcellularLocation>
</comment>